<feature type="chain" id="PRO_5035326110" evidence="3">
    <location>
        <begin position="22"/>
        <end position="136"/>
    </location>
</feature>
<feature type="signal peptide" evidence="3">
    <location>
        <begin position="1"/>
        <end position="21"/>
    </location>
</feature>
<evidence type="ECO:0000313" key="4">
    <source>
        <dbReference type="EMBL" id="CAG7716589.1"/>
    </source>
</evidence>
<keyword evidence="5" id="KW-1185">Reference proteome</keyword>
<dbReference type="AlphaFoldDB" id="A0A8J2JYU2"/>
<keyword evidence="2" id="KW-1133">Transmembrane helix</keyword>
<evidence type="ECO:0000256" key="3">
    <source>
        <dbReference type="SAM" id="SignalP"/>
    </source>
</evidence>
<feature type="region of interest" description="Disordered" evidence="1">
    <location>
        <begin position="81"/>
        <end position="100"/>
    </location>
</feature>
<dbReference type="EMBL" id="CAJVCH010039623">
    <property type="protein sequence ID" value="CAG7716589.1"/>
    <property type="molecule type" value="Genomic_DNA"/>
</dbReference>
<comment type="caution">
    <text evidence="4">The sequence shown here is derived from an EMBL/GenBank/DDBJ whole genome shotgun (WGS) entry which is preliminary data.</text>
</comment>
<keyword evidence="2" id="KW-0472">Membrane</keyword>
<reference evidence="4" key="1">
    <citation type="submission" date="2021-06" db="EMBL/GenBank/DDBJ databases">
        <authorList>
            <person name="Hodson N. C."/>
            <person name="Mongue J. A."/>
            <person name="Jaron S. K."/>
        </authorList>
    </citation>
    <scope>NUCLEOTIDE SEQUENCE</scope>
</reference>
<evidence type="ECO:0000256" key="1">
    <source>
        <dbReference type="SAM" id="MobiDB-lite"/>
    </source>
</evidence>
<keyword evidence="2" id="KW-0812">Transmembrane</keyword>
<evidence type="ECO:0000313" key="5">
    <source>
        <dbReference type="Proteomes" id="UP000708208"/>
    </source>
</evidence>
<organism evidence="4 5">
    <name type="scientific">Allacma fusca</name>
    <dbReference type="NCBI Taxonomy" id="39272"/>
    <lineage>
        <taxon>Eukaryota</taxon>
        <taxon>Metazoa</taxon>
        <taxon>Ecdysozoa</taxon>
        <taxon>Arthropoda</taxon>
        <taxon>Hexapoda</taxon>
        <taxon>Collembola</taxon>
        <taxon>Symphypleona</taxon>
        <taxon>Sminthuridae</taxon>
        <taxon>Allacma</taxon>
    </lineage>
</organism>
<dbReference type="Proteomes" id="UP000708208">
    <property type="component" value="Unassembled WGS sequence"/>
</dbReference>
<gene>
    <name evidence="4" type="ORF">AFUS01_LOCUS6088</name>
</gene>
<protein>
    <submittedName>
        <fullName evidence="4">Uncharacterized protein</fullName>
    </submittedName>
</protein>
<keyword evidence="3" id="KW-0732">Signal</keyword>
<feature type="transmembrane region" description="Helical" evidence="2">
    <location>
        <begin position="54"/>
        <end position="75"/>
    </location>
</feature>
<proteinExistence type="predicted"/>
<evidence type="ECO:0000256" key="2">
    <source>
        <dbReference type="SAM" id="Phobius"/>
    </source>
</evidence>
<sequence>MACKIFLTAVLCLSVVSLSVGTHYHQNHHGSQVVAGDDHRVDEKEYAVDSWSPYWLICAPIVFIPLILLLCTPLFHRPHEGHHHGGHEHHSNPGHGWGTYNQGWKRSSDLDKEEVTGRVLKSISKSRKSLEKTKQI</sequence>
<name>A0A8J2JYU2_9HEXA</name>
<accession>A0A8J2JYU2</accession>